<feature type="compositionally biased region" description="Polar residues" evidence="3">
    <location>
        <begin position="140"/>
        <end position="149"/>
    </location>
</feature>
<dbReference type="KEGG" id="hro:HELRODRAFT_171056"/>
<dbReference type="EMBL" id="KB096275">
    <property type="protein sequence ID" value="ESO07018.1"/>
    <property type="molecule type" value="Genomic_DNA"/>
</dbReference>
<dbReference type="GeneID" id="20203467"/>
<keyword evidence="8" id="KW-1185">Reference proteome</keyword>
<keyword evidence="4" id="KW-0812">Transmembrane</keyword>
<feature type="domain" description="SRCR" evidence="5">
    <location>
        <begin position="181"/>
        <end position="291"/>
    </location>
</feature>
<evidence type="ECO:0000259" key="5">
    <source>
        <dbReference type="PROSITE" id="PS50287"/>
    </source>
</evidence>
<dbReference type="InterPro" id="IPR001190">
    <property type="entry name" value="SRCR"/>
</dbReference>
<dbReference type="EMBL" id="AMQM01003759">
    <property type="status" value="NOT_ANNOTATED_CDS"/>
    <property type="molecule type" value="Genomic_DNA"/>
</dbReference>
<keyword evidence="4" id="KW-1133">Transmembrane helix</keyword>
<dbReference type="InParanoid" id="T1F3R8"/>
<keyword evidence="4" id="KW-0472">Membrane</keyword>
<reference evidence="8" key="1">
    <citation type="submission" date="2012-12" db="EMBL/GenBank/DDBJ databases">
        <authorList>
            <person name="Hellsten U."/>
            <person name="Grimwood J."/>
            <person name="Chapman J.A."/>
            <person name="Shapiro H."/>
            <person name="Aerts A."/>
            <person name="Otillar R.P."/>
            <person name="Terry A.Y."/>
            <person name="Boore J.L."/>
            <person name="Simakov O."/>
            <person name="Marletaz F."/>
            <person name="Cho S.-J."/>
            <person name="Edsinger-Gonzales E."/>
            <person name="Havlak P."/>
            <person name="Kuo D.-H."/>
            <person name="Larsson T."/>
            <person name="Lv J."/>
            <person name="Arendt D."/>
            <person name="Savage R."/>
            <person name="Osoegawa K."/>
            <person name="de Jong P."/>
            <person name="Lindberg D.R."/>
            <person name="Seaver E.C."/>
            <person name="Weisblat D.A."/>
            <person name="Putnam N.H."/>
            <person name="Grigoriev I.V."/>
            <person name="Rokhsar D.S."/>
        </authorList>
    </citation>
    <scope>NUCLEOTIDE SEQUENCE</scope>
</reference>
<dbReference type="HOGENOM" id="CLU_440246_0_0_1"/>
<proteinExistence type="predicted"/>
<evidence type="ECO:0000313" key="8">
    <source>
        <dbReference type="Proteomes" id="UP000015101"/>
    </source>
</evidence>
<dbReference type="SUPFAM" id="SSF56487">
    <property type="entry name" value="SRCR-like"/>
    <property type="match status" value="1"/>
</dbReference>
<dbReference type="Proteomes" id="UP000015101">
    <property type="component" value="Unassembled WGS sequence"/>
</dbReference>
<reference evidence="6 8" key="2">
    <citation type="journal article" date="2013" name="Nature">
        <title>Insights into bilaterian evolution from three spiralian genomes.</title>
        <authorList>
            <person name="Simakov O."/>
            <person name="Marletaz F."/>
            <person name="Cho S.J."/>
            <person name="Edsinger-Gonzales E."/>
            <person name="Havlak P."/>
            <person name="Hellsten U."/>
            <person name="Kuo D.H."/>
            <person name="Larsson T."/>
            <person name="Lv J."/>
            <person name="Arendt D."/>
            <person name="Savage R."/>
            <person name="Osoegawa K."/>
            <person name="de Jong P."/>
            <person name="Grimwood J."/>
            <person name="Chapman J.A."/>
            <person name="Shapiro H."/>
            <person name="Aerts A."/>
            <person name="Otillar R.P."/>
            <person name="Terry A.Y."/>
            <person name="Boore J.L."/>
            <person name="Grigoriev I.V."/>
            <person name="Lindberg D.R."/>
            <person name="Seaver E.C."/>
            <person name="Weisblat D.A."/>
            <person name="Putnam N.H."/>
            <person name="Rokhsar D.S."/>
        </authorList>
    </citation>
    <scope>NUCLEOTIDE SEQUENCE</scope>
</reference>
<keyword evidence="1 2" id="KW-1015">Disulfide bond</keyword>
<gene>
    <name evidence="7" type="primary">20203467</name>
    <name evidence="6" type="ORF">HELRODRAFT_171056</name>
</gene>
<evidence type="ECO:0000256" key="3">
    <source>
        <dbReference type="SAM" id="MobiDB-lite"/>
    </source>
</evidence>
<dbReference type="EnsemblMetazoa" id="HelroT171056">
    <property type="protein sequence ID" value="HelroP171056"/>
    <property type="gene ID" value="HelroG171056"/>
</dbReference>
<evidence type="ECO:0000256" key="2">
    <source>
        <dbReference type="PROSITE-ProRule" id="PRU00196"/>
    </source>
</evidence>
<dbReference type="Pfam" id="PF00530">
    <property type="entry name" value="SRCR"/>
    <property type="match status" value="1"/>
</dbReference>
<evidence type="ECO:0000313" key="6">
    <source>
        <dbReference type="EMBL" id="ESO07018.1"/>
    </source>
</evidence>
<organism evidence="7 8">
    <name type="scientific">Helobdella robusta</name>
    <name type="common">Californian leech</name>
    <dbReference type="NCBI Taxonomy" id="6412"/>
    <lineage>
        <taxon>Eukaryota</taxon>
        <taxon>Metazoa</taxon>
        <taxon>Spiralia</taxon>
        <taxon>Lophotrochozoa</taxon>
        <taxon>Annelida</taxon>
        <taxon>Clitellata</taxon>
        <taxon>Hirudinea</taxon>
        <taxon>Rhynchobdellida</taxon>
        <taxon>Glossiphoniidae</taxon>
        <taxon>Helobdella</taxon>
    </lineage>
</organism>
<dbReference type="PROSITE" id="PS50287">
    <property type="entry name" value="SRCR_2"/>
    <property type="match status" value="1"/>
</dbReference>
<dbReference type="CTD" id="20203467"/>
<feature type="disulfide bond" evidence="2">
    <location>
        <begin position="258"/>
        <end position="268"/>
    </location>
</feature>
<dbReference type="RefSeq" id="XP_009015114.1">
    <property type="nucleotide sequence ID" value="XM_009016866.1"/>
</dbReference>
<sequence>MEISNINIQKSIKVIQDGIAGERLILNLDSDLVKREPNANSRTMNRLIETLKYLNGFCDDSENPVIYQDSHTPKFGNYFCRNPESHNLFSKANSQIITHANSTNFRQNPFKLIYHHHSYNHLYMMKRMERSKTFELDMTNVPNSTNNSKTADEEEEEEDGKEEEEEDEFDKSCPIHKSQIFRLSNRDEELKNYGFLQVLKKENNGEKSWLVVCGNDWSDFSYTLACRALGFEKGKKVTSMMGFQEYGREKVDRVGVHCQEVHGKFENCYEEMKPSDQCIGEKFRPAYLHCLSWSDRRLRWLQTYHDGVHRLAYYISLEGKAYMIAATVGWNQQSTDLFCRQKKRTSGTYVVKTLKKVRLVFAIECQNVSKESISLENCLFWKVLSKKVVAIHCYLNYVHDIQWQEKGISIQQTSSGIVNLTMVTSQIIKFILINDLKNIDFDCEELIAVPDNVSQVMINCLDSALTNINFSIAAYKPVSLRYTNSCRKNSSDKYSFVNFTFFHLNEGLNSSGELNFKVSIISGTAISLLVLILALAGYVLIQTKAKKSEKPEQILSSFLISSIKDLKKQSETASEEQLELEFRNMEQTKSKATKLKPLTKQIKGSKSVAAPSPNVTIIKKT</sequence>
<comment type="caution">
    <text evidence="2">Lacks conserved residue(s) required for the propagation of feature annotation.</text>
</comment>
<evidence type="ECO:0000256" key="4">
    <source>
        <dbReference type="SAM" id="Phobius"/>
    </source>
</evidence>
<dbReference type="AlphaFoldDB" id="T1F3R8"/>
<reference evidence="7" key="3">
    <citation type="submission" date="2015-06" db="UniProtKB">
        <authorList>
            <consortium name="EnsemblMetazoa"/>
        </authorList>
    </citation>
    <scope>IDENTIFICATION</scope>
</reference>
<protein>
    <recommendedName>
        <fullName evidence="5">SRCR domain-containing protein</fullName>
    </recommendedName>
</protein>
<dbReference type="InterPro" id="IPR036772">
    <property type="entry name" value="SRCR-like_dom_sf"/>
</dbReference>
<feature type="region of interest" description="Disordered" evidence="3">
    <location>
        <begin position="137"/>
        <end position="171"/>
    </location>
</feature>
<evidence type="ECO:0000313" key="7">
    <source>
        <dbReference type="EnsemblMetazoa" id="HelroP171056"/>
    </source>
</evidence>
<name>T1F3R8_HELRO</name>
<accession>T1F3R8</accession>
<dbReference type="Gene3D" id="3.10.250.10">
    <property type="entry name" value="SRCR-like domain"/>
    <property type="match status" value="1"/>
</dbReference>
<feature type="transmembrane region" description="Helical" evidence="4">
    <location>
        <begin position="520"/>
        <end position="541"/>
    </location>
</feature>
<dbReference type="GO" id="GO:0016020">
    <property type="term" value="C:membrane"/>
    <property type="evidence" value="ECO:0007669"/>
    <property type="project" value="InterPro"/>
</dbReference>
<evidence type="ECO:0000256" key="1">
    <source>
        <dbReference type="ARBA" id="ARBA00023157"/>
    </source>
</evidence>
<dbReference type="SMART" id="SM00202">
    <property type="entry name" value="SR"/>
    <property type="match status" value="1"/>
</dbReference>
<feature type="compositionally biased region" description="Acidic residues" evidence="3">
    <location>
        <begin position="152"/>
        <end position="169"/>
    </location>
</feature>